<dbReference type="PANTHER" id="PTHR45138">
    <property type="entry name" value="REGULATORY COMPONENTS OF SENSORY TRANSDUCTION SYSTEM"/>
    <property type="match status" value="1"/>
</dbReference>
<sequence length="436" mass="49394">MTPSYSRLANVLFWVLLGLSLLAILLFEFGPDRRLDMVSNARLSVTAQDDRVHGGQSVTTLLSAGGGSAHHDAVAEKPAIDCQLRAGYAFPFCELVLTLTEPERGIDLSRFDWVRIRLRVEGEGPQIWRLYLRNYHPAYSRAGDASSHKFNEVIFRPDDYGRVQDVPLKVFTPATWWVQQYKIPLAQQGPDLRHVYAVELASGIGMQPGHYRLVLEQMEFHGRWVQPGSFYRPLLLSWLGYCLLLFLVQHLLMRDRLRKARAARLAAEALSQSLSEKTRRTEEEARYDPLTGALNRLGGNKLLAELGEMPLSFIYIDIDHFKRVNDGHGHPVGDEVLKHMVSEVLGHCDSLCRLVRWGGEEFVLVCLHYEQARAEGLAERLRVALVAYPHWPLALPITASFGVAERRGDPLEQALKRADEALYQAKKRGRNRVEVA</sequence>
<feature type="transmembrane region" description="Helical" evidence="3">
    <location>
        <begin position="12"/>
        <end position="30"/>
    </location>
</feature>
<organism evidence="5 6">
    <name type="scientific">Aeromonas bestiarum</name>
    <dbReference type="NCBI Taxonomy" id="105751"/>
    <lineage>
        <taxon>Bacteria</taxon>
        <taxon>Pseudomonadati</taxon>
        <taxon>Pseudomonadota</taxon>
        <taxon>Gammaproteobacteria</taxon>
        <taxon>Aeromonadales</taxon>
        <taxon>Aeromonadaceae</taxon>
        <taxon>Aeromonas</taxon>
    </lineage>
</organism>
<comment type="caution">
    <text evidence="5">The sequence shown here is derived from an EMBL/GenBank/DDBJ whole genome shotgun (WGS) entry which is preliminary data.</text>
</comment>
<evidence type="ECO:0000256" key="1">
    <source>
        <dbReference type="ARBA" id="ARBA00012528"/>
    </source>
</evidence>
<name>A0AAW7HYN8_9GAMM</name>
<evidence type="ECO:0000256" key="3">
    <source>
        <dbReference type="SAM" id="Phobius"/>
    </source>
</evidence>
<dbReference type="EC" id="2.7.7.65" evidence="1"/>
<dbReference type="InterPro" id="IPR000160">
    <property type="entry name" value="GGDEF_dom"/>
</dbReference>
<dbReference type="InterPro" id="IPR043128">
    <property type="entry name" value="Rev_trsase/Diguanyl_cyclase"/>
</dbReference>
<comment type="catalytic activity">
    <reaction evidence="2">
        <text>2 GTP = 3',3'-c-di-GMP + 2 diphosphate</text>
        <dbReference type="Rhea" id="RHEA:24898"/>
        <dbReference type="ChEBI" id="CHEBI:33019"/>
        <dbReference type="ChEBI" id="CHEBI:37565"/>
        <dbReference type="ChEBI" id="CHEBI:58805"/>
        <dbReference type="EC" id="2.7.7.65"/>
    </reaction>
</comment>
<dbReference type="Gene3D" id="3.30.70.270">
    <property type="match status" value="1"/>
</dbReference>
<dbReference type="GO" id="GO:0005886">
    <property type="term" value="C:plasma membrane"/>
    <property type="evidence" value="ECO:0007669"/>
    <property type="project" value="TreeGrafter"/>
</dbReference>
<dbReference type="GO" id="GO:0052621">
    <property type="term" value="F:diguanylate cyclase activity"/>
    <property type="evidence" value="ECO:0007669"/>
    <property type="project" value="UniProtKB-EC"/>
</dbReference>
<gene>
    <name evidence="5" type="ORF">OB959_04510</name>
</gene>
<evidence type="ECO:0000256" key="2">
    <source>
        <dbReference type="ARBA" id="ARBA00034247"/>
    </source>
</evidence>
<dbReference type="InterPro" id="IPR029787">
    <property type="entry name" value="Nucleotide_cyclase"/>
</dbReference>
<dbReference type="PANTHER" id="PTHR45138:SF9">
    <property type="entry name" value="DIGUANYLATE CYCLASE DGCM-RELATED"/>
    <property type="match status" value="1"/>
</dbReference>
<evidence type="ECO:0000259" key="4">
    <source>
        <dbReference type="PROSITE" id="PS50887"/>
    </source>
</evidence>
<dbReference type="PROSITE" id="PS50887">
    <property type="entry name" value="GGDEF"/>
    <property type="match status" value="1"/>
</dbReference>
<keyword evidence="3" id="KW-1133">Transmembrane helix</keyword>
<dbReference type="AlphaFoldDB" id="A0AAW7HYN8"/>
<accession>A0AAW7HYN8</accession>
<dbReference type="RefSeq" id="WP_290021325.1">
    <property type="nucleotide sequence ID" value="NZ_CAXIQV010000029.1"/>
</dbReference>
<dbReference type="InterPro" id="IPR050469">
    <property type="entry name" value="Diguanylate_Cyclase"/>
</dbReference>
<feature type="domain" description="GGDEF" evidence="4">
    <location>
        <begin position="309"/>
        <end position="436"/>
    </location>
</feature>
<evidence type="ECO:0000313" key="5">
    <source>
        <dbReference type="EMBL" id="MDM5139063.1"/>
    </source>
</evidence>
<dbReference type="EMBL" id="JAOPLV010000001">
    <property type="protein sequence ID" value="MDM5139063.1"/>
    <property type="molecule type" value="Genomic_DNA"/>
</dbReference>
<dbReference type="SMART" id="SM00267">
    <property type="entry name" value="GGDEF"/>
    <property type="match status" value="1"/>
</dbReference>
<dbReference type="NCBIfam" id="TIGR00254">
    <property type="entry name" value="GGDEF"/>
    <property type="match status" value="1"/>
</dbReference>
<reference evidence="5" key="1">
    <citation type="submission" date="2023-08" db="EMBL/GenBank/DDBJ databases">
        <title>WGS of Aeromonas isolates.</title>
        <authorList>
            <person name="Lee H."/>
        </authorList>
    </citation>
    <scope>NUCLEOTIDE SEQUENCE</scope>
    <source>
        <strain evidence="5">SL22</strain>
    </source>
</reference>
<keyword evidence="3" id="KW-0812">Transmembrane</keyword>
<keyword evidence="3" id="KW-0472">Membrane</keyword>
<dbReference type="GO" id="GO:0043709">
    <property type="term" value="P:cell adhesion involved in single-species biofilm formation"/>
    <property type="evidence" value="ECO:0007669"/>
    <property type="project" value="TreeGrafter"/>
</dbReference>
<proteinExistence type="predicted"/>
<dbReference type="SUPFAM" id="SSF55073">
    <property type="entry name" value="Nucleotide cyclase"/>
    <property type="match status" value="1"/>
</dbReference>
<feature type="transmembrane region" description="Helical" evidence="3">
    <location>
        <begin position="233"/>
        <end position="252"/>
    </location>
</feature>
<evidence type="ECO:0000313" key="6">
    <source>
        <dbReference type="Proteomes" id="UP001168216"/>
    </source>
</evidence>
<dbReference type="CDD" id="cd01949">
    <property type="entry name" value="GGDEF"/>
    <property type="match status" value="1"/>
</dbReference>
<dbReference type="Proteomes" id="UP001168216">
    <property type="component" value="Unassembled WGS sequence"/>
</dbReference>
<dbReference type="Pfam" id="PF00990">
    <property type="entry name" value="GGDEF"/>
    <property type="match status" value="1"/>
</dbReference>
<dbReference type="GO" id="GO:1902201">
    <property type="term" value="P:negative regulation of bacterial-type flagellum-dependent cell motility"/>
    <property type="evidence" value="ECO:0007669"/>
    <property type="project" value="TreeGrafter"/>
</dbReference>
<protein>
    <recommendedName>
        <fullName evidence="1">diguanylate cyclase</fullName>
        <ecNumber evidence="1">2.7.7.65</ecNumber>
    </recommendedName>
</protein>